<dbReference type="EMBL" id="JAUSTW010000011">
    <property type="protein sequence ID" value="MDQ0201703.1"/>
    <property type="molecule type" value="Genomic_DNA"/>
</dbReference>
<reference evidence="1 2" key="1">
    <citation type="submission" date="2023-07" db="EMBL/GenBank/DDBJ databases">
        <title>Genomic Encyclopedia of Type Strains, Phase IV (KMG-IV): sequencing the most valuable type-strain genomes for metagenomic binning, comparative biology and taxonomic classification.</title>
        <authorList>
            <person name="Goeker M."/>
        </authorList>
    </citation>
    <scope>NUCLEOTIDE SEQUENCE [LARGE SCALE GENOMIC DNA]</scope>
    <source>
        <strain evidence="1 2">DSM 27594</strain>
    </source>
</reference>
<evidence type="ECO:0000313" key="1">
    <source>
        <dbReference type="EMBL" id="MDQ0201703.1"/>
    </source>
</evidence>
<accession>A0ABT9Y234</accession>
<organism evidence="1 2">
    <name type="scientific">Neobacillus ginsengisoli</name>
    <dbReference type="NCBI Taxonomy" id="904295"/>
    <lineage>
        <taxon>Bacteria</taxon>
        <taxon>Bacillati</taxon>
        <taxon>Bacillota</taxon>
        <taxon>Bacilli</taxon>
        <taxon>Bacillales</taxon>
        <taxon>Bacillaceae</taxon>
        <taxon>Neobacillus</taxon>
    </lineage>
</organism>
<keyword evidence="2" id="KW-1185">Reference proteome</keyword>
<gene>
    <name evidence="1" type="ORF">J2S10_004913</name>
</gene>
<name>A0ABT9Y234_9BACI</name>
<sequence>MISCMAVLTLGAIKHDTAGGQTPIFIWLLTEIKMVYGEKQMSFSFF</sequence>
<protein>
    <recommendedName>
        <fullName evidence="3">Transposase</fullName>
    </recommendedName>
</protein>
<comment type="caution">
    <text evidence="1">The sequence shown here is derived from an EMBL/GenBank/DDBJ whole genome shotgun (WGS) entry which is preliminary data.</text>
</comment>
<proteinExistence type="predicted"/>
<evidence type="ECO:0000313" key="2">
    <source>
        <dbReference type="Proteomes" id="UP001224122"/>
    </source>
</evidence>
<dbReference type="Proteomes" id="UP001224122">
    <property type="component" value="Unassembled WGS sequence"/>
</dbReference>
<evidence type="ECO:0008006" key="3">
    <source>
        <dbReference type="Google" id="ProtNLM"/>
    </source>
</evidence>